<dbReference type="STRING" id="6313.A0A0K0DEW3"/>
<dbReference type="Proteomes" id="UP000035642">
    <property type="component" value="Unassembled WGS sequence"/>
</dbReference>
<proteinExistence type="inferred from homology"/>
<protein>
    <submittedName>
        <fullName evidence="7">SH3 domain-containing protein</fullName>
    </submittedName>
</protein>
<dbReference type="AlphaFoldDB" id="A0A0K0DEW3"/>
<dbReference type="InterPro" id="IPR003961">
    <property type="entry name" value="FN3_dom"/>
</dbReference>
<dbReference type="PROSITE" id="PS50002">
    <property type="entry name" value="SH3"/>
    <property type="match status" value="1"/>
</dbReference>
<dbReference type="InterPro" id="IPR001452">
    <property type="entry name" value="SH3_domain"/>
</dbReference>
<comment type="similarity">
    <text evidence="1">Belongs to the RIMBP family.</text>
</comment>
<keyword evidence="6" id="KW-1185">Reference proteome</keyword>
<dbReference type="SUPFAM" id="SSF49265">
    <property type="entry name" value="Fibronectin type III"/>
    <property type="match status" value="1"/>
</dbReference>
<evidence type="ECO:0000313" key="7">
    <source>
        <dbReference type="WBParaSite" id="ACAC_0000944301-mRNA-1"/>
    </source>
</evidence>
<dbReference type="PANTHER" id="PTHR14234">
    <property type="entry name" value="RIM BINDING PROTEIN-RELATED"/>
    <property type="match status" value="1"/>
</dbReference>
<dbReference type="Gene3D" id="2.30.30.40">
    <property type="entry name" value="SH3 Domains"/>
    <property type="match status" value="1"/>
</dbReference>
<dbReference type="InterPro" id="IPR036116">
    <property type="entry name" value="FN3_sf"/>
</dbReference>
<dbReference type="WBParaSite" id="ACAC_0000944301-mRNA-1">
    <property type="protein sequence ID" value="ACAC_0000944301-mRNA-1"/>
    <property type="gene ID" value="ACAC_0000944301"/>
</dbReference>
<dbReference type="PANTHER" id="PTHR14234:SF19">
    <property type="entry name" value="RIM-BINDING PROTEIN, ISOFORM F"/>
    <property type="match status" value="1"/>
</dbReference>
<dbReference type="SMART" id="SM00326">
    <property type="entry name" value="SH3"/>
    <property type="match status" value="1"/>
</dbReference>
<dbReference type="GO" id="GO:0007274">
    <property type="term" value="P:neuromuscular synaptic transmission"/>
    <property type="evidence" value="ECO:0007669"/>
    <property type="project" value="TreeGrafter"/>
</dbReference>
<feature type="domain" description="Fibronectin type-III" evidence="5">
    <location>
        <begin position="169"/>
        <end position="257"/>
    </location>
</feature>
<evidence type="ECO:0000313" key="6">
    <source>
        <dbReference type="Proteomes" id="UP000035642"/>
    </source>
</evidence>
<dbReference type="CDD" id="cd00063">
    <property type="entry name" value="FN3"/>
    <property type="match status" value="1"/>
</dbReference>
<dbReference type="PROSITE" id="PS50853">
    <property type="entry name" value="FN3"/>
    <property type="match status" value="1"/>
</dbReference>
<dbReference type="InterPro" id="IPR013783">
    <property type="entry name" value="Ig-like_fold"/>
</dbReference>
<reference evidence="6" key="1">
    <citation type="submission" date="2012-09" db="EMBL/GenBank/DDBJ databases">
        <authorList>
            <person name="Martin A.A."/>
        </authorList>
    </citation>
    <scope>NUCLEOTIDE SEQUENCE</scope>
</reference>
<evidence type="ECO:0000259" key="4">
    <source>
        <dbReference type="PROSITE" id="PS50002"/>
    </source>
</evidence>
<dbReference type="InterPro" id="IPR036028">
    <property type="entry name" value="SH3-like_dom_sf"/>
</dbReference>
<dbReference type="GO" id="GO:0045202">
    <property type="term" value="C:synapse"/>
    <property type="evidence" value="ECO:0007669"/>
    <property type="project" value="GOC"/>
</dbReference>
<sequence>MSLSAAASPAPAGLGPMVTSTGTGLPSADSLLLTLRNKPHSRVFRALFQYLPLRDSPNENPQLELALAPGDILLVKGEMDSDGFYRAETLDGRTGLVPSNYVERVPDSVLLCNARAPSPSFPIHVPQHHSTIVHDFSEPDHSQLPDSVCPYPPADVSKVPNKCLSTVPCPRDLMVEKKMSRSVVVAWSPPEESFVAVSQYHVCVDGQVRAVVPGSYKCRALVEDVPLDGSVNLSIRALSDQGHSPDAACTITLGNEAAVAPQHLRVWAVTPVSACLRWYPSNSNADHVISLNAVKVGVCPPSVFQVSRERCRQTRRVRYTNDFDIN</sequence>
<evidence type="ECO:0000256" key="2">
    <source>
        <dbReference type="ARBA" id="ARBA00022443"/>
    </source>
</evidence>
<dbReference type="InterPro" id="IPR040325">
    <property type="entry name" value="RIMBP1/2/3"/>
</dbReference>
<feature type="domain" description="SH3" evidence="4">
    <location>
        <begin position="39"/>
        <end position="107"/>
    </location>
</feature>
<evidence type="ECO:0000256" key="3">
    <source>
        <dbReference type="PROSITE-ProRule" id="PRU00192"/>
    </source>
</evidence>
<reference evidence="7" key="2">
    <citation type="submission" date="2017-02" db="UniProtKB">
        <authorList>
            <consortium name="WormBaseParasite"/>
        </authorList>
    </citation>
    <scope>IDENTIFICATION</scope>
</reference>
<name>A0A0K0DEW3_ANGCA</name>
<evidence type="ECO:0000256" key="1">
    <source>
        <dbReference type="ARBA" id="ARBA00010749"/>
    </source>
</evidence>
<dbReference type="Gene3D" id="2.60.40.10">
    <property type="entry name" value="Immunoglobulins"/>
    <property type="match status" value="1"/>
</dbReference>
<dbReference type="Pfam" id="PF14604">
    <property type="entry name" value="SH3_9"/>
    <property type="match status" value="1"/>
</dbReference>
<accession>A0A0K0DEW3</accession>
<organism evidence="6 7">
    <name type="scientific">Angiostrongylus cantonensis</name>
    <name type="common">Rat lungworm</name>
    <dbReference type="NCBI Taxonomy" id="6313"/>
    <lineage>
        <taxon>Eukaryota</taxon>
        <taxon>Metazoa</taxon>
        <taxon>Ecdysozoa</taxon>
        <taxon>Nematoda</taxon>
        <taxon>Chromadorea</taxon>
        <taxon>Rhabditida</taxon>
        <taxon>Rhabditina</taxon>
        <taxon>Rhabditomorpha</taxon>
        <taxon>Strongyloidea</taxon>
        <taxon>Metastrongylidae</taxon>
        <taxon>Angiostrongylus</taxon>
    </lineage>
</organism>
<keyword evidence="2 3" id="KW-0728">SH3 domain</keyword>
<dbReference type="SUPFAM" id="SSF50044">
    <property type="entry name" value="SH3-domain"/>
    <property type="match status" value="1"/>
</dbReference>
<evidence type="ECO:0000259" key="5">
    <source>
        <dbReference type="PROSITE" id="PS50853"/>
    </source>
</evidence>